<feature type="binding site" evidence="2">
    <location>
        <begin position="127"/>
        <end position="130"/>
    </location>
    <ligand>
        <name>ATP</name>
        <dbReference type="ChEBI" id="CHEBI:30616"/>
    </ligand>
</feature>
<keyword evidence="2" id="KW-0436">Ligase</keyword>
<dbReference type="Gene3D" id="3.40.50.300">
    <property type="entry name" value="P-loop containing nucleotide triphosphate hydrolases"/>
    <property type="match status" value="1"/>
</dbReference>
<comment type="pathway">
    <text evidence="2">Cofactor biosynthesis; biotin biosynthesis; biotin from 7,8-diaminononanoate: step 1/2.</text>
</comment>
<dbReference type="NCBIfam" id="TIGR00347">
    <property type="entry name" value="bioD"/>
    <property type="match status" value="1"/>
</dbReference>
<reference evidence="3 4" key="1">
    <citation type="submission" date="2014-12" db="EMBL/GenBank/DDBJ databases">
        <title>Genome assembly of Enhygromyxa salina DSM 15201.</title>
        <authorList>
            <person name="Sharma G."/>
            <person name="Subramanian S."/>
        </authorList>
    </citation>
    <scope>NUCLEOTIDE SEQUENCE [LARGE SCALE GENOMIC DNA]</scope>
    <source>
        <strain evidence="3 4">DSM 15201</strain>
    </source>
</reference>
<keyword evidence="1 2" id="KW-0093">Biotin biosynthesis</keyword>
<feature type="binding site" evidence="2">
    <location>
        <position position="20"/>
    </location>
    <ligand>
        <name>Mg(2+)</name>
        <dbReference type="ChEBI" id="CHEBI:18420"/>
    </ligand>
</feature>
<keyword evidence="2" id="KW-0460">Magnesium</keyword>
<feature type="binding site" evidence="2">
    <location>
        <position position="53"/>
    </location>
    <ligand>
        <name>Mg(2+)</name>
        <dbReference type="ChEBI" id="CHEBI:18420"/>
    </ligand>
</feature>
<dbReference type="EC" id="6.3.3.3" evidence="2"/>
<comment type="subcellular location">
    <subcellularLocation>
        <location evidence="2">Cytoplasm</location>
    </subcellularLocation>
</comment>
<evidence type="ECO:0000313" key="4">
    <source>
        <dbReference type="Proteomes" id="UP000031599"/>
    </source>
</evidence>
<dbReference type="GO" id="GO:0005829">
    <property type="term" value="C:cytosol"/>
    <property type="evidence" value="ECO:0007669"/>
    <property type="project" value="TreeGrafter"/>
</dbReference>
<dbReference type="Proteomes" id="UP000031599">
    <property type="component" value="Unassembled WGS sequence"/>
</dbReference>
<keyword evidence="2" id="KW-0547">Nucleotide-binding</keyword>
<dbReference type="AlphaFoldDB" id="A0A0C2CY16"/>
<dbReference type="GO" id="GO:0009102">
    <property type="term" value="P:biotin biosynthetic process"/>
    <property type="evidence" value="ECO:0007669"/>
    <property type="project" value="UniProtKB-UniRule"/>
</dbReference>
<keyword evidence="2" id="KW-0067">ATP-binding</keyword>
<dbReference type="GO" id="GO:0000287">
    <property type="term" value="F:magnesium ion binding"/>
    <property type="evidence" value="ECO:0007669"/>
    <property type="project" value="UniProtKB-UniRule"/>
</dbReference>
<dbReference type="PANTHER" id="PTHR43210">
    <property type="entry name" value="DETHIOBIOTIN SYNTHETASE"/>
    <property type="match status" value="1"/>
</dbReference>
<comment type="caution">
    <text evidence="2">Lacks conserved residue(s) required for the propagation of feature annotation.</text>
</comment>
<feature type="binding site" evidence="2">
    <location>
        <position position="53"/>
    </location>
    <ligand>
        <name>ATP</name>
        <dbReference type="ChEBI" id="CHEBI:30616"/>
    </ligand>
</feature>
<protein>
    <recommendedName>
        <fullName evidence="2">ATP-dependent dethiobiotin synthetase BioD</fullName>
        <ecNumber evidence="2">6.3.3.3</ecNumber>
    </recommendedName>
    <alternativeName>
        <fullName evidence="2">DTB synthetase</fullName>
        <shortName evidence="2">DTBS</shortName>
    </alternativeName>
    <alternativeName>
        <fullName evidence="2">Dethiobiotin synthase</fullName>
    </alternativeName>
</protein>
<sequence>MRAMSERVFLVGTDTNAGKTMVACALLRSAARGGIRVVPFKPAESGPAGPNSDRARLLAASVLDRGELDELSPLRWPKPIAPGLADDPNPFLGRGSSVSDVESMLGRARWALARLEQRHEAQISLVEGAGGLLVPMPGGSWLPDWISGLRARPLIVARAGLGTINHTLLTIESLRIRELEPCGFIFTQLLARDDPSRSHNATVIEQRSGVPCLGSLPFLGRPPVFPADDTWLVPDFWSRLLGSWTGVT</sequence>
<keyword evidence="2" id="KW-0479">Metal-binding</keyword>
<dbReference type="GO" id="GO:0005524">
    <property type="term" value="F:ATP binding"/>
    <property type="evidence" value="ECO:0007669"/>
    <property type="project" value="UniProtKB-UniRule"/>
</dbReference>
<feature type="binding site" evidence="2">
    <location>
        <position position="45"/>
    </location>
    <ligand>
        <name>substrate</name>
    </ligand>
</feature>
<keyword evidence="2" id="KW-0963">Cytoplasm</keyword>
<feature type="binding site" evidence="2">
    <location>
        <position position="127"/>
    </location>
    <ligand>
        <name>Mg(2+)</name>
        <dbReference type="ChEBI" id="CHEBI:18420"/>
    </ligand>
</feature>
<comment type="catalytic activity">
    <reaction evidence="2">
        <text>(7R,8S)-7,8-diammoniononanoate + CO2 + ATP = (4R,5S)-dethiobiotin + ADP + phosphate + 3 H(+)</text>
        <dbReference type="Rhea" id="RHEA:15805"/>
        <dbReference type="ChEBI" id="CHEBI:15378"/>
        <dbReference type="ChEBI" id="CHEBI:16526"/>
        <dbReference type="ChEBI" id="CHEBI:30616"/>
        <dbReference type="ChEBI" id="CHEBI:43474"/>
        <dbReference type="ChEBI" id="CHEBI:149469"/>
        <dbReference type="ChEBI" id="CHEBI:149473"/>
        <dbReference type="ChEBI" id="CHEBI:456216"/>
        <dbReference type="EC" id="6.3.3.3"/>
    </reaction>
</comment>
<dbReference type="HAMAP" id="MF_00336">
    <property type="entry name" value="BioD"/>
    <property type="match status" value="1"/>
</dbReference>
<dbReference type="CDD" id="cd03109">
    <property type="entry name" value="DTBS"/>
    <property type="match status" value="1"/>
</dbReference>
<dbReference type="InterPro" id="IPR004472">
    <property type="entry name" value="DTB_synth_BioD"/>
</dbReference>
<dbReference type="SUPFAM" id="SSF52540">
    <property type="entry name" value="P-loop containing nucleoside triphosphate hydrolases"/>
    <property type="match status" value="1"/>
</dbReference>
<evidence type="ECO:0000256" key="2">
    <source>
        <dbReference type="HAMAP-Rule" id="MF_00336"/>
    </source>
</evidence>
<evidence type="ECO:0000313" key="3">
    <source>
        <dbReference type="EMBL" id="KIG14550.1"/>
    </source>
</evidence>
<comment type="subunit">
    <text evidence="2">Homodimer.</text>
</comment>
<dbReference type="GO" id="GO:0004141">
    <property type="term" value="F:dethiobiotin synthase activity"/>
    <property type="evidence" value="ECO:0007669"/>
    <property type="project" value="UniProtKB-UniRule"/>
</dbReference>
<comment type="caution">
    <text evidence="3">The sequence shown here is derived from an EMBL/GenBank/DDBJ whole genome shotgun (WGS) entry which is preliminary data.</text>
</comment>
<dbReference type="PIRSF" id="PIRSF006755">
    <property type="entry name" value="DTB_synth"/>
    <property type="match status" value="1"/>
</dbReference>
<dbReference type="InterPro" id="IPR027417">
    <property type="entry name" value="P-loop_NTPase"/>
</dbReference>
<evidence type="ECO:0000256" key="1">
    <source>
        <dbReference type="ARBA" id="ARBA00022756"/>
    </source>
</evidence>
<dbReference type="Pfam" id="PF13500">
    <property type="entry name" value="AAA_26"/>
    <property type="match status" value="1"/>
</dbReference>
<comment type="cofactor">
    <cofactor evidence="2">
        <name>Mg(2+)</name>
        <dbReference type="ChEBI" id="CHEBI:18420"/>
    </cofactor>
</comment>
<comment type="similarity">
    <text evidence="2">Belongs to the dethiobiotin synthetase family.</text>
</comment>
<name>A0A0C2CY16_9BACT</name>
<gene>
    <name evidence="2" type="primary">bioD</name>
    <name evidence="3" type="ORF">DB30_06698</name>
</gene>
<organism evidence="3 4">
    <name type="scientific">Enhygromyxa salina</name>
    <dbReference type="NCBI Taxonomy" id="215803"/>
    <lineage>
        <taxon>Bacteria</taxon>
        <taxon>Pseudomonadati</taxon>
        <taxon>Myxococcota</taxon>
        <taxon>Polyangia</taxon>
        <taxon>Nannocystales</taxon>
        <taxon>Nannocystaceae</taxon>
        <taxon>Enhygromyxa</taxon>
    </lineage>
</organism>
<feature type="binding site" evidence="2">
    <location>
        <begin position="217"/>
        <end position="219"/>
    </location>
    <ligand>
        <name>ATP</name>
        <dbReference type="ChEBI" id="CHEBI:30616"/>
    </ligand>
</feature>
<comment type="function">
    <text evidence="2">Catalyzes a mechanistically unusual reaction, the ATP-dependent insertion of CO2 between the N7 and N8 nitrogen atoms of 7,8-diaminopelargonic acid (DAPA, also called 7,8-diammoniononanoate) to form a ureido ring.</text>
</comment>
<feature type="active site" evidence="2">
    <location>
        <position position="41"/>
    </location>
</feature>
<dbReference type="PANTHER" id="PTHR43210:SF5">
    <property type="entry name" value="DETHIOBIOTIN SYNTHETASE"/>
    <property type="match status" value="1"/>
</dbReference>
<accession>A0A0C2CY16</accession>
<dbReference type="UniPathway" id="UPA00078">
    <property type="reaction ID" value="UER00161"/>
</dbReference>
<proteinExistence type="inferred from homology"/>
<dbReference type="EMBL" id="JMCC02000071">
    <property type="protein sequence ID" value="KIG14550.1"/>
    <property type="molecule type" value="Genomic_DNA"/>
</dbReference>